<accession>A0ABQ6F5A6</accession>
<comment type="caution">
    <text evidence="2">The sequence shown here is derived from an EMBL/GenBank/DDBJ whole genome shotgun (WGS) entry which is preliminary data.</text>
</comment>
<keyword evidence="1" id="KW-0732">Signal</keyword>
<evidence type="ECO:0000313" key="2">
    <source>
        <dbReference type="EMBL" id="GLT20439.1"/>
    </source>
</evidence>
<organism evidence="2 3">
    <name type="scientific">Vibrio zhanjiangensis</name>
    <dbReference type="NCBI Taxonomy" id="1046128"/>
    <lineage>
        <taxon>Bacteria</taxon>
        <taxon>Pseudomonadati</taxon>
        <taxon>Pseudomonadota</taxon>
        <taxon>Gammaproteobacteria</taxon>
        <taxon>Vibrionales</taxon>
        <taxon>Vibrionaceae</taxon>
        <taxon>Vibrio</taxon>
    </lineage>
</organism>
<name>A0ABQ6F5A6_9VIBR</name>
<dbReference type="RefSeq" id="WP_284194266.1">
    <property type="nucleotide sequence ID" value="NZ_BSPW01000113.1"/>
</dbReference>
<keyword evidence="3" id="KW-1185">Reference proteome</keyword>
<dbReference type="Proteomes" id="UP001157138">
    <property type="component" value="Unassembled WGS sequence"/>
</dbReference>
<dbReference type="EMBL" id="BSPW01000113">
    <property type="protein sequence ID" value="GLT20439.1"/>
    <property type="molecule type" value="Genomic_DNA"/>
</dbReference>
<gene>
    <name evidence="2" type="ORF">GCM10007938_42240</name>
</gene>
<sequence>MKRRFLAMMVVFVSFSGGYAVNSYTTKAKFKQCLMKSAEVDNEKTCIKKVLDITGSSKI</sequence>
<feature type="chain" id="PRO_5046220897" evidence="1">
    <location>
        <begin position="21"/>
        <end position="59"/>
    </location>
</feature>
<reference evidence="3" key="1">
    <citation type="journal article" date="2019" name="Int. J. Syst. Evol. Microbiol.">
        <title>The Global Catalogue of Microorganisms (GCM) 10K type strain sequencing project: providing services to taxonomists for standard genome sequencing and annotation.</title>
        <authorList>
            <consortium name="The Broad Institute Genomics Platform"/>
            <consortium name="The Broad Institute Genome Sequencing Center for Infectious Disease"/>
            <person name="Wu L."/>
            <person name="Ma J."/>
        </authorList>
    </citation>
    <scope>NUCLEOTIDE SEQUENCE [LARGE SCALE GENOMIC DNA]</scope>
    <source>
        <strain evidence="3">NBRC 108723</strain>
    </source>
</reference>
<proteinExistence type="predicted"/>
<evidence type="ECO:0000313" key="3">
    <source>
        <dbReference type="Proteomes" id="UP001157138"/>
    </source>
</evidence>
<protein>
    <submittedName>
        <fullName evidence="2">Uncharacterized protein</fullName>
    </submittedName>
</protein>
<evidence type="ECO:0000256" key="1">
    <source>
        <dbReference type="SAM" id="SignalP"/>
    </source>
</evidence>
<feature type="signal peptide" evidence="1">
    <location>
        <begin position="1"/>
        <end position="20"/>
    </location>
</feature>